<name>A0ABU8I221_9SPHI</name>
<reference evidence="1 2" key="1">
    <citation type="submission" date="2024-01" db="EMBL/GenBank/DDBJ databases">
        <title>Sphingobacterium tenebrionis sp. nov., a novel endophyte isolated from tenebrio molitor intestines.</title>
        <authorList>
            <person name="Zhang C."/>
        </authorList>
    </citation>
    <scope>NUCLEOTIDE SEQUENCE [LARGE SCALE GENOMIC DNA]</scope>
    <source>
        <strain evidence="1 2">PU5-4</strain>
    </source>
</reference>
<comment type="caution">
    <text evidence="1">The sequence shown here is derived from an EMBL/GenBank/DDBJ whole genome shotgun (WGS) entry which is preliminary data.</text>
</comment>
<protein>
    <submittedName>
        <fullName evidence="1">Uncharacterized protein</fullName>
    </submittedName>
</protein>
<evidence type="ECO:0000313" key="1">
    <source>
        <dbReference type="EMBL" id="MEI5983496.1"/>
    </source>
</evidence>
<sequence length="84" mass="9394">MRDAPIPAREKTDWLSSRVHCSEILSLGKALPDRLGPPEMGTIGSSTLTPMLHLGTLVLCPEILNWKELNRSGVVLPRYELTWK</sequence>
<dbReference type="Proteomes" id="UP001363035">
    <property type="component" value="Unassembled WGS sequence"/>
</dbReference>
<gene>
    <name evidence="1" type="ORF">VJ786_01140</name>
</gene>
<evidence type="ECO:0000313" key="2">
    <source>
        <dbReference type="Proteomes" id="UP001363035"/>
    </source>
</evidence>
<keyword evidence="2" id="KW-1185">Reference proteome</keyword>
<accession>A0ABU8I221</accession>
<organism evidence="1 2">
    <name type="scientific">Sphingobacterium tenebrionis</name>
    <dbReference type="NCBI Taxonomy" id="3111775"/>
    <lineage>
        <taxon>Bacteria</taxon>
        <taxon>Pseudomonadati</taxon>
        <taxon>Bacteroidota</taxon>
        <taxon>Sphingobacteriia</taxon>
        <taxon>Sphingobacteriales</taxon>
        <taxon>Sphingobacteriaceae</taxon>
        <taxon>Sphingobacterium</taxon>
    </lineage>
</organism>
<dbReference type="EMBL" id="JAYLLN010000001">
    <property type="protein sequence ID" value="MEI5983496.1"/>
    <property type="molecule type" value="Genomic_DNA"/>
</dbReference>
<proteinExistence type="predicted"/>
<dbReference type="RefSeq" id="WP_336557092.1">
    <property type="nucleotide sequence ID" value="NZ_JAYLLN010000001.1"/>
</dbReference>